<sequence>MPEVPFQPLWAQEAPPPPPIMPYPELITGFPCTDLALWQRSQVNNLVNSRTNGGTRQTNGSSNGSINSNGTTTIKKTRRRTASLAQRRAANIRERRRMFNLNEAFDKLRRKVPTFAYEKRLSRIETLRLAITYIGFMTELLTGTPTKSRSADSYGTMNGHHHPSAIPAHHLHPSAFQRDFVSPYGHSLDFKIPKWVNKEIFHKMLKQLFDGVDGIIYFDIARALTSGENYSTLMLRVQIEMKLKDGRSRSSSFMLKLPHETKEMKDMLASLNFFHLENVVYQDVLNEMERMYTESGVQLRFGAKCYRLSADNEKLYLLLEDLSCCGFKNVNRLDGLDVEHTECVLRKLAQFHAASACRVATLGPYTEKLLFYKLDSKYIRSKIRQVYALMAETFMENLKNYKNCEKYRESLLIFFNNLIEWYVKARVVHTQYFNVLNHGDMWTNNILFKYKTDGHVEETYFVDYQNCNYGSPAQDLYVLLISSVHIDFKLKKFDHFVDYYYERLVENLKLLKYPLDIMSRQQLQDQLKVFGGWAFLTSFFTMGVTLLDPTDKAKFEYVMRDTPEGKDFQNLIYSNPRYIKHIERILPWLHERDLMHPSQAIEDLEDITFFRASRAMVSGENYSTLILRVQIEMKLKDGTIKKSSFMLKLPHETKEMKEILASLNFFHVENVTYIDIINEMEKMYKDVGIEVKFGAQCYRLPTDSQELYVLLEDLCSSGFRNVNRLNGLDVEHTEFVLRKLALFHAASACRVAKLGPYPEALFVRNLDFEHTRERIQGIYGLLIEAFMNNLQKYKNGEKYREPLLKFYNNVTEWFVNASAMHKKYFNVLNHGDIWTNNILFKYKADGHVEETYFIDYQNCNYGSPVQDLYVLIISSVHIDVKLKKFDHFIDYYYKHLVDNLQLLKYPLVIMSRNQLQEQLKVFGGWSLLTSLFITGIALLEPTDKARIENVIRDTPEGIEFRNLIYSNSRYIQHIEEILPWIYERGFMNPENLLEDLGPSVSSKIKKTNGLTDELSYILKIGHSNENLPKDMKKFDAFDVENGMYNEIAPEFERIYAKVGRKIRFAAKSYALPTQEEHVLLEDLSRCGFKNVKRQDCLDLEHLKNALEKLAQWHAASAAMVQQKGIFDMKYRRGMLNEDGKELLQNVFDDTGRYVLKNITKLEGHEEYYDEVVKSNYLLEKIYQIFILLVFQRAFFSKFTEIFFENTHVDPKEFNVLNHGDYWSNNIMFQYAPDGSIKATLPVDFQGPRYGSPAQDLLYLIFSSARLDIKISKFDYLIKFYHQKLIESLIVLNYSQPLPTLRELHQMLIKYGLWGILMQVYEECLFTLRSENFIKCIKKFRMRWAKEHAKADGLTYLEVMSIPARSYQGRINIEDKMASNDAIAERSIPKWIKAELFEPVFKEIISGYRQVQVFDVKEALTPGENYATIMLRIHAEIELIDGSIKPWNFMLKTAHDSEMLQEMMQRFDLFDVETDMYRFIIPELEQMYTQVGVNVKFGSKFYRLPDIDEPYILLEDLKCRGFKNANRLEGLDTNHTKHVLHKLAQWHAASATRVAVKGPYDERYMKGYFKPDGFEAMKTMFTNLTKYFMSCVPSYNGHEEYYEDLCKIEKLLVDELFKASEVDENDFNALNHGDAWCNNIMFQSDDNDNVLETYLVDYQLPKYGNIAQDLYYLLLSSTKYEIKLKEFDYLISYYHQGLVEHLQLLNYPHKLPTLKGIHMQLLKCSIWGVTTTCGIMGAVLLDPIENANLDNFLSENDVAAVFKMQMFSNPRYRKHAETLLPWLYYRGALEVSPDQ</sequence>
<dbReference type="CDD" id="cd11415">
    <property type="entry name" value="bHLH_TS_FERD3L_NATO3"/>
    <property type="match status" value="1"/>
</dbReference>
<dbReference type="Gene3D" id="3.90.1200.10">
    <property type="match status" value="4"/>
</dbReference>
<dbReference type="SUPFAM" id="SSF56112">
    <property type="entry name" value="Protein kinase-like (PK-like)"/>
    <property type="match status" value="4"/>
</dbReference>
<dbReference type="Proteomes" id="UP000092444">
    <property type="component" value="Unassembled WGS sequence"/>
</dbReference>
<feature type="compositionally biased region" description="Polar residues" evidence="5">
    <location>
        <begin position="47"/>
        <end position="57"/>
    </location>
</feature>
<name>A0A1B0G5F8_GLOMM</name>
<evidence type="ECO:0000256" key="1">
    <source>
        <dbReference type="ARBA" id="ARBA00023015"/>
    </source>
</evidence>
<keyword evidence="3" id="KW-0804">Transcription</keyword>
<keyword evidence="2" id="KW-0238">DNA-binding</keyword>
<dbReference type="Pfam" id="PF02958">
    <property type="entry name" value="EcKL"/>
    <property type="match status" value="4"/>
</dbReference>
<dbReference type="PANTHER" id="PTHR11012">
    <property type="entry name" value="PROTEIN KINASE-LIKE DOMAIN-CONTAINING"/>
    <property type="match status" value="1"/>
</dbReference>
<evidence type="ECO:0000256" key="4">
    <source>
        <dbReference type="ARBA" id="ARBA00023242"/>
    </source>
</evidence>
<proteinExistence type="predicted"/>
<keyword evidence="8" id="KW-1185">Reference proteome</keyword>
<dbReference type="PANTHER" id="PTHR11012:SF6">
    <property type="entry name" value="CHK DOMAIN OV1-RELATED"/>
    <property type="match status" value="1"/>
</dbReference>
<accession>A0A1B0G5F8</accession>
<evidence type="ECO:0000256" key="3">
    <source>
        <dbReference type="ARBA" id="ARBA00023163"/>
    </source>
</evidence>
<evidence type="ECO:0000256" key="2">
    <source>
        <dbReference type="ARBA" id="ARBA00023125"/>
    </source>
</evidence>
<dbReference type="EMBL" id="CCAG010000309">
    <property type="status" value="NOT_ANNOTATED_CDS"/>
    <property type="molecule type" value="Genomic_DNA"/>
</dbReference>
<dbReference type="InterPro" id="IPR011009">
    <property type="entry name" value="Kinase-like_dom_sf"/>
</dbReference>
<evidence type="ECO:0000259" key="6">
    <source>
        <dbReference type="PROSITE" id="PS50888"/>
    </source>
</evidence>
<dbReference type="Gene3D" id="4.10.280.10">
    <property type="entry name" value="Helix-loop-helix DNA-binding domain"/>
    <property type="match status" value="1"/>
</dbReference>
<reference evidence="7" key="1">
    <citation type="submission" date="2020-05" db="UniProtKB">
        <authorList>
            <consortium name="EnsemblMetazoa"/>
        </authorList>
    </citation>
    <scope>IDENTIFICATION</scope>
    <source>
        <strain evidence="7">Yale</strain>
    </source>
</reference>
<dbReference type="InterPro" id="IPR015897">
    <property type="entry name" value="CHK_kinase-like"/>
</dbReference>
<evidence type="ECO:0000313" key="8">
    <source>
        <dbReference type="Proteomes" id="UP000092444"/>
    </source>
</evidence>
<dbReference type="FunFam" id="4.10.280.10:FF:000035">
    <property type="entry name" value="Pancreas-specific transcription factor 1a"/>
    <property type="match status" value="1"/>
</dbReference>
<evidence type="ECO:0000256" key="5">
    <source>
        <dbReference type="SAM" id="MobiDB-lite"/>
    </source>
</evidence>
<organism evidence="7 8">
    <name type="scientific">Glossina morsitans morsitans</name>
    <name type="common">Savannah tsetse fly</name>
    <dbReference type="NCBI Taxonomy" id="37546"/>
    <lineage>
        <taxon>Eukaryota</taxon>
        <taxon>Metazoa</taxon>
        <taxon>Ecdysozoa</taxon>
        <taxon>Arthropoda</taxon>
        <taxon>Hexapoda</taxon>
        <taxon>Insecta</taxon>
        <taxon>Pterygota</taxon>
        <taxon>Neoptera</taxon>
        <taxon>Endopterygota</taxon>
        <taxon>Diptera</taxon>
        <taxon>Brachycera</taxon>
        <taxon>Muscomorpha</taxon>
        <taxon>Hippoboscoidea</taxon>
        <taxon>Glossinidae</taxon>
        <taxon>Glossina</taxon>
    </lineage>
</organism>
<dbReference type="GO" id="GO:0003677">
    <property type="term" value="F:DNA binding"/>
    <property type="evidence" value="ECO:0007669"/>
    <property type="project" value="UniProtKB-KW"/>
</dbReference>
<feature type="compositionally biased region" description="Low complexity" evidence="5">
    <location>
        <begin position="58"/>
        <end position="74"/>
    </location>
</feature>
<dbReference type="Pfam" id="PF00010">
    <property type="entry name" value="HLH"/>
    <property type="match status" value="1"/>
</dbReference>
<keyword evidence="1" id="KW-0805">Transcription regulation</keyword>
<dbReference type="PROSITE" id="PS50888">
    <property type="entry name" value="BHLH"/>
    <property type="match status" value="1"/>
</dbReference>
<protein>
    <recommendedName>
        <fullName evidence="6">BHLH domain-containing protein</fullName>
    </recommendedName>
</protein>
<dbReference type="InterPro" id="IPR004119">
    <property type="entry name" value="EcKL"/>
</dbReference>
<feature type="domain" description="BHLH" evidence="6">
    <location>
        <begin position="85"/>
        <end position="137"/>
    </location>
</feature>
<evidence type="ECO:0000313" key="7">
    <source>
        <dbReference type="EnsemblMetazoa" id="GMOY008554-PA"/>
    </source>
</evidence>
<dbReference type="SMART" id="SM00353">
    <property type="entry name" value="HLH"/>
    <property type="match status" value="1"/>
</dbReference>
<dbReference type="EnsemblMetazoa" id="GMOY008554-RA">
    <property type="protein sequence ID" value="GMOY008554-PA"/>
    <property type="gene ID" value="GMOY008554"/>
</dbReference>
<dbReference type="InterPro" id="IPR011598">
    <property type="entry name" value="bHLH_dom"/>
</dbReference>
<feature type="region of interest" description="Disordered" evidence="5">
    <location>
        <begin position="47"/>
        <end position="80"/>
    </location>
</feature>
<dbReference type="STRING" id="37546.A0A1B0G5F8"/>
<dbReference type="GO" id="GO:0046983">
    <property type="term" value="F:protein dimerization activity"/>
    <property type="evidence" value="ECO:0007669"/>
    <property type="project" value="InterPro"/>
</dbReference>
<keyword evidence="4" id="KW-0539">Nucleus</keyword>
<dbReference type="SUPFAM" id="SSF47459">
    <property type="entry name" value="HLH, helix-loop-helix DNA-binding domain"/>
    <property type="match status" value="1"/>
</dbReference>
<dbReference type="SMART" id="SM00587">
    <property type="entry name" value="CHK"/>
    <property type="match status" value="4"/>
</dbReference>
<dbReference type="InterPro" id="IPR036638">
    <property type="entry name" value="HLH_DNA-bd_sf"/>
</dbReference>